<dbReference type="Gene3D" id="1.10.1040.10">
    <property type="entry name" value="N-(1-d-carboxylethyl)-l-norvaline Dehydrogenase, domain 2"/>
    <property type="match status" value="1"/>
</dbReference>
<comment type="caution">
    <text evidence="3">The sequence shown here is derived from an EMBL/GenBank/DDBJ whole genome shotgun (WGS) entry which is preliminary data.</text>
</comment>
<evidence type="ECO:0008006" key="5">
    <source>
        <dbReference type="Google" id="ProtNLM"/>
    </source>
</evidence>
<dbReference type="Gene3D" id="3.40.50.720">
    <property type="entry name" value="NAD(P)-binding Rossmann-like Domain"/>
    <property type="match status" value="1"/>
</dbReference>
<protein>
    <recommendedName>
        <fullName evidence="5">2-dehydropantoate 2-reductase</fullName>
    </recommendedName>
</protein>
<dbReference type="InterPro" id="IPR028939">
    <property type="entry name" value="P5C_Rdtase_cat_N"/>
</dbReference>
<evidence type="ECO:0000259" key="2">
    <source>
        <dbReference type="Pfam" id="PF03807"/>
    </source>
</evidence>
<feature type="domain" description="Opine dehydrogenase" evidence="1">
    <location>
        <begin position="186"/>
        <end position="328"/>
    </location>
</feature>
<reference evidence="3" key="1">
    <citation type="submission" date="2022-11" db="EMBL/GenBank/DDBJ databases">
        <authorList>
            <person name="Petersen C."/>
        </authorList>
    </citation>
    <scope>NUCLEOTIDE SEQUENCE</scope>
    <source>
        <strain evidence="3">IBT 21917</strain>
    </source>
</reference>
<dbReference type="PANTHER" id="PTHR38015">
    <property type="entry name" value="BLR6086 PROTEIN"/>
    <property type="match status" value="1"/>
</dbReference>
<dbReference type="InterPro" id="IPR013328">
    <property type="entry name" value="6PGD_dom2"/>
</dbReference>
<dbReference type="InterPro" id="IPR008927">
    <property type="entry name" value="6-PGluconate_DH-like_C_sf"/>
</dbReference>
<evidence type="ECO:0000313" key="4">
    <source>
        <dbReference type="Proteomes" id="UP001146351"/>
    </source>
</evidence>
<proteinExistence type="predicted"/>
<dbReference type="AlphaFoldDB" id="A0A9W9INJ9"/>
<dbReference type="OrthoDB" id="4394513at2759"/>
<dbReference type="Pfam" id="PF02317">
    <property type="entry name" value="Octopine_DH"/>
    <property type="match status" value="1"/>
</dbReference>
<dbReference type="EMBL" id="JAPQKO010000002">
    <property type="protein sequence ID" value="KAJ5178951.1"/>
    <property type="molecule type" value="Genomic_DNA"/>
</dbReference>
<dbReference type="Proteomes" id="UP001146351">
    <property type="component" value="Unassembled WGS sequence"/>
</dbReference>
<reference evidence="3" key="2">
    <citation type="journal article" date="2023" name="IMA Fungus">
        <title>Comparative genomic study of the Penicillium genus elucidates a diverse pangenome and 15 lateral gene transfer events.</title>
        <authorList>
            <person name="Petersen C."/>
            <person name="Sorensen T."/>
            <person name="Nielsen M.R."/>
            <person name="Sondergaard T.E."/>
            <person name="Sorensen J.L."/>
            <person name="Fitzpatrick D.A."/>
            <person name="Frisvad J.C."/>
            <person name="Nielsen K.L."/>
        </authorList>
    </citation>
    <scope>NUCLEOTIDE SEQUENCE</scope>
    <source>
        <strain evidence="3">IBT 21917</strain>
    </source>
</reference>
<dbReference type="SUPFAM" id="SSF48179">
    <property type="entry name" value="6-phosphogluconate dehydrogenase C-terminal domain-like"/>
    <property type="match status" value="1"/>
</dbReference>
<dbReference type="Pfam" id="PF03807">
    <property type="entry name" value="F420_oxidored"/>
    <property type="match status" value="1"/>
</dbReference>
<keyword evidence="4" id="KW-1185">Reference proteome</keyword>
<evidence type="ECO:0000313" key="3">
    <source>
        <dbReference type="EMBL" id="KAJ5178951.1"/>
    </source>
</evidence>
<feature type="domain" description="Pyrroline-5-carboxylate reductase catalytic N-terminal" evidence="2">
    <location>
        <begin position="7"/>
        <end position="105"/>
    </location>
</feature>
<dbReference type="SUPFAM" id="SSF51735">
    <property type="entry name" value="NAD(P)-binding Rossmann-fold domains"/>
    <property type="match status" value="1"/>
</dbReference>
<name>A0A9W9INJ9_9EURO</name>
<gene>
    <name evidence="3" type="ORF">N7492_002161</name>
</gene>
<evidence type="ECO:0000259" key="1">
    <source>
        <dbReference type="Pfam" id="PF02317"/>
    </source>
</evidence>
<organism evidence="3 4">
    <name type="scientific">Penicillium capsulatum</name>
    <dbReference type="NCBI Taxonomy" id="69766"/>
    <lineage>
        <taxon>Eukaryota</taxon>
        <taxon>Fungi</taxon>
        <taxon>Dikarya</taxon>
        <taxon>Ascomycota</taxon>
        <taxon>Pezizomycotina</taxon>
        <taxon>Eurotiomycetes</taxon>
        <taxon>Eurotiomycetidae</taxon>
        <taxon>Eurotiales</taxon>
        <taxon>Aspergillaceae</taxon>
        <taxon>Penicillium</taxon>
    </lineage>
</organism>
<dbReference type="PANTHER" id="PTHR38015:SF1">
    <property type="entry name" value="OPINE DEHYDROGENASE DOMAIN-CONTAINING PROTEIN"/>
    <property type="match status" value="1"/>
</dbReference>
<accession>A0A9W9INJ9</accession>
<dbReference type="InterPro" id="IPR036291">
    <property type="entry name" value="NAD(P)-bd_dom_sf"/>
</dbReference>
<dbReference type="GO" id="GO:0016491">
    <property type="term" value="F:oxidoreductase activity"/>
    <property type="evidence" value="ECO:0007669"/>
    <property type="project" value="InterPro"/>
</dbReference>
<dbReference type="InterPro" id="IPR003421">
    <property type="entry name" value="Opine_DH"/>
</dbReference>
<sequence>MTTSPRKVTILGAGAIAYGTAAVLCRDGHDVMLWSPSGERTKGLAAGEPLSVTGAITAQFHPRVADSCAQAVTSAEIVVVAVPGYGHRNVLAAAALHLRNDQTVIFSSHMSLAALYLSNLLRLRGISTPIAALGTTVLTARQPSPNSVRIGSIRARMDMTVLPEGAATHGMNVCRSLFGDRFVFRPNILAVSLSNVNPEVHLAIILCNIARVENGEDWTQFFNVTPAVAKFLEALDAERLAIAQHLGLTVRTIHDHFHLSYNLPYGPLAEMVKPLGHPSRDVKGPSSLTARYVTEDVPYGLVPTVRLAALAGIPAPLHESGVRLMSALLNQDLEAQNDILPELGSLSMASLTGSASPRGLGVKL</sequence>
<dbReference type="InterPro" id="IPR051729">
    <property type="entry name" value="Opine/Lysopine_DH"/>
</dbReference>